<evidence type="ECO:0000256" key="3">
    <source>
        <dbReference type="ARBA" id="ARBA00022723"/>
    </source>
</evidence>
<keyword evidence="2" id="KW-0808">Transferase</keyword>
<keyword evidence="3" id="KW-0479">Metal-binding</keyword>
<proteinExistence type="predicted"/>
<evidence type="ECO:0000256" key="4">
    <source>
        <dbReference type="ARBA" id="ARBA00022833"/>
    </source>
</evidence>
<accession>A0ABV1R6A2</accession>
<dbReference type="Pfam" id="PF05853">
    <property type="entry name" value="BKACE"/>
    <property type="match status" value="1"/>
</dbReference>
<sequence>MAGSPSDAPVVIAVAITGSVPRKKDNPAVPVTVAEQIESTWQAFEAGATLAHIHVRNDDESPSSDPDKFAAVQEGLRKHCPGMIVQFSTGGRGRDPAARGLSLKHRPDMASLSTGSVNFPTIVYENSASLVTELAGQMKQFGIRPEIEIFDLSHLHGAKRLVEAGLIDARPHVQFVMGVQNAMPAEEHLLDILLAETRRILPGATWTAAGIGRNQAVVMEWALARGADAVRTGLEDNIRVTKDRLAASNAELVTLAAEAVRRHGRRVANPAEARAALGLA</sequence>
<evidence type="ECO:0000313" key="5">
    <source>
        <dbReference type="EMBL" id="MER2290364.1"/>
    </source>
</evidence>
<name>A0ABV1R6A2_9HYPH</name>
<protein>
    <submittedName>
        <fullName evidence="5">3-keto-5-aminohexanoate cleavage protein</fullName>
    </submittedName>
</protein>
<comment type="caution">
    <text evidence="5">The sequence shown here is derived from an EMBL/GenBank/DDBJ whole genome shotgun (WGS) entry which is preliminary data.</text>
</comment>
<dbReference type="PANTHER" id="PTHR37418">
    <property type="entry name" value="3-KETO-5-AMINOHEXANOATE CLEAVAGE ENZYME-RELATED"/>
    <property type="match status" value="1"/>
</dbReference>
<dbReference type="EMBL" id="JBELQD010000023">
    <property type="protein sequence ID" value="MER2290364.1"/>
    <property type="molecule type" value="Genomic_DNA"/>
</dbReference>
<gene>
    <name evidence="5" type="ORF">ABS770_19015</name>
</gene>
<dbReference type="RefSeq" id="WP_350379469.1">
    <property type="nucleotide sequence ID" value="NZ_JBELQD010000023.1"/>
</dbReference>
<evidence type="ECO:0000256" key="1">
    <source>
        <dbReference type="ARBA" id="ARBA00001947"/>
    </source>
</evidence>
<evidence type="ECO:0000313" key="6">
    <source>
        <dbReference type="Proteomes" id="UP001432995"/>
    </source>
</evidence>
<keyword evidence="4" id="KW-0862">Zinc</keyword>
<dbReference type="InterPro" id="IPR013785">
    <property type="entry name" value="Aldolase_TIM"/>
</dbReference>
<keyword evidence="6" id="KW-1185">Reference proteome</keyword>
<dbReference type="InterPro" id="IPR008567">
    <property type="entry name" value="BKACE"/>
</dbReference>
<comment type="cofactor">
    <cofactor evidence="1">
        <name>Zn(2+)</name>
        <dbReference type="ChEBI" id="CHEBI:29105"/>
    </cofactor>
</comment>
<dbReference type="Gene3D" id="3.20.20.70">
    <property type="entry name" value="Aldolase class I"/>
    <property type="match status" value="1"/>
</dbReference>
<reference evidence="5" key="1">
    <citation type="submission" date="2024-06" db="EMBL/GenBank/DDBJ databases">
        <authorList>
            <person name="Campbell A.G."/>
        </authorList>
    </citation>
    <scope>NUCLEOTIDE SEQUENCE</scope>
    <source>
        <strain evidence="5">EM17</strain>
    </source>
</reference>
<dbReference type="Proteomes" id="UP001432995">
    <property type="component" value="Unassembled WGS sequence"/>
</dbReference>
<dbReference type="PANTHER" id="PTHR37418:SF2">
    <property type="entry name" value="3-KETO-5-AMINOHEXANOATE CLEAVAGE ENZYME"/>
    <property type="match status" value="1"/>
</dbReference>
<organism evidence="5 6">
    <name type="scientific">Methylobacterium brachiatum</name>
    <dbReference type="NCBI Taxonomy" id="269660"/>
    <lineage>
        <taxon>Bacteria</taxon>
        <taxon>Pseudomonadati</taxon>
        <taxon>Pseudomonadota</taxon>
        <taxon>Alphaproteobacteria</taxon>
        <taxon>Hyphomicrobiales</taxon>
        <taxon>Methylobacteriaceae</taxon>
        <taxon>Methylobacterium</taxon>
    </lineage>
</organism>
<evidence type="ECO:0000256" key="2">
    <source>
        <dbReference type="ARBA" id="ARBA00022679"/>
    </source>
</evidence>